<feature type="region of interest" description="Disordered" evidence="1">
    <location>
        <begin position="35"/>
        <end position="110"/>
    </location>
</feature>
<organism evidence="2 3">
    <name type="scientific">Streptomyces dysideae</name>
    <dbReference type="NCBI Taxonomy" id="909626"/>
    <lineage>
        <taxon>Bacteria</taxon>
        <taxon>Bacillati</taxon>
        <taxon>Actinomycetota</taxon>
        <taxon>Actinomycetes</taxon>
        <taxon>Kitasatosporales</taxon>
        <taxon>Streptomycetaceae</taxon>
        <taxon>Streptomyces</taxon>
    </lineage>
</organism>
<evidence type="ECO:0000256" key="1">
    <source>
        <dbReference type="SAM" id="MobiDB-lite"/>
    </source>
</evidence>
<gene>
    <name evidence="2" type="ORF">AQJ91_43865</name>
</gene>
<dbReference type="PROSITE" id="PS51257">
    <property type="entry name" value="PROKAR_LIPOPROTEIN"/>
    <property type="match status" value="1"/>
</dbReference>
<dbReference type="Proteomes" id="UP000053260">
    <property type="component" value="Unassembled WGS sequence"/>
</dbReference>
<accession>A0A101UQL0</accession>
<reference evidence="2 3" key="1">
    <citation type="submission" date="2015-10" db="EMBL/GenBank/DDBJ databases">
        <title>Draft genome sequence of Streptomyces sp. RV15, isolated from a marine sponge.</title>
        <authorList>
            <person name="Ruckert C."/>
            <person name="Abdelmohsen U.R."/>
            <person name="Winkler A."/>
            <person name="Hentschel U."/>
            <person name="Kalinowski J."/>
            <person name="Kampfer P."/>
            <person name="Glaeser S."/>
        </authorList>
    </citation>
    <scope>NUCLEOTIDE SEQUENCE [LARGE SCALE GENOMIC DNA]</scope>
    <source>
        <strain evidence="2 3">RV15</strain>
    </source>
</reference>
<keyword evidence="3" id="KW-1185">Reference proteome</keyword>
<dbReference type="AlphaFoldDB" id="A0A101UQL0"/>
<dbReference type="EMBL" id="LMXB01000126">
    <property type="protein sequence ID" value="KUO14996.1"/>
    <property type="molecule type" value="Genomic_DNA"/>
</dbReference>
<evidence type="ECO:0000313" key="3">
    <source>
        <dbReference type="Proteomes" id="UP000053260"/>
    </source>
</evidence>
<evidence type="ECO:0000313" key="2">
    <source>
        <dbReference type="EMBL" id="KUO14996.1"/>
    </source>
</evidence>
<name>A0A101UQL0_9ACTN</name>
<dbReference type="RefSeq" id="WP_067034395.1">
    <property type="nucleotide sequence ID" value="NZ_KQ949124.1"/>
</dbReference>
<dbReference type="OrthoDB" id="4335873at2"/>
<protein>
    <submittedName>
        <fullName evidence="2">Uncharacterized protein</fullName>
    </submittedName>
</protein>
<comment type="caution">
    <text evidence="2">The sequence shown here is derived from an EMBL/GenBank/DDBJ whole genome shotgun (WGS) entry which is preliminary data.</text>
</comment>
<sequence>MPLPPARFRNSRIILTTLLYALLLTLLACLGDQLHSPEHPHGRSAAAASGTFDASEPTERCHDSDAESAAFPQSSPRTAPTEATVDPSAPDTTPVPVTAVRRLPPSGGRSALPALCRWRI</sequence>
<dbReference type="STRING" id="909626.AQJ91_43865"/>
<proteinExistence type="predicted"/>